<dbReference type="CDD" id="cd19589">
    <property type="entry name" value="serpin_tengpin-like"/>
    <property type="match status" value="1"/>
</dbReference>
<evidence type="ECO:0000256" key="1">
    <source>
        <dbReference type="RuleBase" id="RU000411"/>
    </source>
</evidence>
<dbReference type="RefSeq" id="WP_078766776.1">
    <property type="nucleotide sequence ID" value="NZ_FUXZ01000012.1"/>
</dbReference>
<keyword evidence="3" id="KW-0732">Signal</keyword>
<evidence type="ECO:0000313" key="6">
    <source>
        <dbReference type="Proteomes" id="UP000190814"/>
    </source>
</evidence>
<feature type="domain" description="Serpin" evidence="4">
    <location>
        <begin position="87"/>
        <end position="447"/>
    </location>
</feature>
<name>A0A1T4VZG6_9FIRM</name>
<dbReference type="OrthoDB" id="9764871at2"/>
<accession>A0A1T4VZG6</accession>
<feature type="region of interest" description="Disordered" evidence="2">
    <location>
        <begin position="23"/>
        <end position="73"/>
    </location>
</feature>
<dbReference type="InterPro" id="IPR036186">
    <property type="entry name" value="Serpin_sf"/>
</dbReference>
<dbReference type="Proteomes" id="UP000190814">
    <property type="component" value="Unassembled WGS sequence"/>
</dbReference>
<dbReference type="PANTHER" id="PTHR11461">
    <property type="entry name" value="SERINE PROTEASE INHIBITOR, SERPIN"/>
    <property type="match status" value="1"/>
</dbReference>
<proteinExistence type="inferred from homology"/>
<dbReference type="Gene3D" id="3.30.497.10">
    <property type="entry name" value="Antithrombin, subunit I, domain 2"/>
    <property type="match status" value="1"/>
</dbReference>
<dbReference type="InterPro" id="IPR000215">
    <property type="entry name" value="Serpin_fam"/>
</dbReference>
<dbReference type="GO" id="GO:0004867">
    <property type="term" value="F:serine-type endopeptidase inhibitor activity"/>
    <property type="evidence" value="ECO:0007669"/>
    <property type="project" value="InterPro"/>
</dbReference>
<dbReference type="InterPro" id="IPR042178">
    <property type="entry name" value="Serpin_sf_1"/>
</dbReference>
<evidence type="ECO:0000256" key="3">
    <source>
        <dbReference type="SAM" id="SignalP"/>
    </source>
</evidence>
<organism evidence="5 6">
    <name type="scientific">Eubacterium uniforme</name>
    <dbReference type="NCBI Taxonomy" id="39495"/>
    <lineage>
        <taxon>Bacteria</taxon>
        <taxon>Bacillati</taxon>
        <taxon>Bacillota</taxon>
        <taxon>Clostridia</taxon>
        <taxon>Eubacteriales</taxon>
        <taxon>Eubacteriaceae</taxon>
        <taxon>Eubacterium</taxon>
    </lineage>
</organism>
<gene>
    <name evidence="5" type="ORF">SAMN02745111_01935</name>
</gene>
<dbReference type="Gene3D" id="2.30.39.10">
    <property type="entry name" value="Alpha-1-antitrypsin, domain 1"/>
    <property type="match status" value="1"/>
</dbReference>
<dbReference type="Pfam" id="PF00079">
    <property type="entry name" value="Serpin"/>
    <property type="match status" value="1"/>
</dbReference>
<dbReference type="InterPro" id="IPR023796">
    <property type="entry name" value="Serpin_dom"/>
</dbReference>
<keyword evidence="6" id="KW-1185">Reference proteome</keyword>
<comment type="similarity">
    <text evidence="1">Belongs to the serpin family.</text>
</comment>
<feature type="chain" id="PRO_5010548826" evidence="3">
    <location>
        <begin position="26"/>
        <end position="448"/>
    </location>
</feature>
<protein>
    <submittedName>
        <fullName evidence="5">Serpin B</fullName>
    </submittedName>
</protein>
<reference evidence="5 6" key="1">
    <citation type="submission" date="2017-02" db="EMBL/GenBank/DDBJ databases">
        <authorList>
            <person name="Peterson S.W."/>
        </authorList>
    </citation>
    <scope>NUCLEOTIDE SEQUENCE [LARGE SCALE GENOMIC DNA]</scope>
    <source>
        <strain evidence="5 6">ATCC 35992</strain>
    </source>
</reference>
<dbReference type="InterPro" id="IPR042185">
    <property type="entry name" value="Serpin_sf_2"/>
</dbReference>
<feature type="signal peptide" evidence="3">
    <location>
        <begin position="1"/>
        <end position="25"/>
    </location>
</feature>
<dbReference type="GO" id="GO:0005615">
    <property type="term" value="C:extracellular space"/>
    <property type="evidence" value="ECO:0007669"/>
    <property type="project" value="InterPro"/>
</dbReference>
<evidence type="ECO:0000313" key="5">
    <source>
        <dbReference type="EMBL" id="SKA69861.1"/>
    </source>
</evidence>
<dbReference type="PROSITE" id="PS51257">
    <property type="entry name" value="PROKAR_LIPOPROTEIN"/>
    <property type="match status" value="1"/>
</dbReference>
<evidence type="ECO:0000259" key="4">
    <source>
        <dbReference type="SMART" id="SM00093"/>
    </source>
</evidence>
<feature type="compositionally biased region" description="Low complexity" evidence="2">
    <location>
        <begin position="27"/>
        <end position="71"/>
    </location>
</feature>
<dbReference type="SUPFAM" id="SSF56574">
    <property type="entry name" value="Serpins"/>
    <property type="match status" value="1"/>
</dbReference>
<evidence type="ECO:0000256" key="2">
    <source>
        <dbReference type="SAM" id="MobiDB-lite"/>
    </source>
</evidence>
<dbReference type="AlphaFoldDB" id="A0A1T4VZG6"/>
<dbReference type="PANTHER" id="PTHR11461:SF211">
    <property type="entry name" value="GH10112P-RELATED"/>
    <property type="match status" value="1"/>
</dbReference>
<dbReference type="SMART" id="SM00093">
    <property type="entry name" value="SERPIN"/>
    <property type="match status" value="1"/>
</dbReference>
<sequence>MKKKNLLLSAALISALMLSSCGSKTGTTTTNSNETTTITNETTTITNETPTNSNPETPSNTSTNPEEPNNPDLVASTSLSNSFNNIFYKTLENEVDKNNNVLVSPFSIVMDFGMLENGAKGSTKEQMETYLNGGMSVEDLNEYMKTLKDKMMNSKELEWNVANSIWFNESQISDVSNDVKEIVKKYYDSEINKRPYNNDTLEEINNWVKKNTNDMIPVILDKLNPSDVMHLINAVAFEGDWYVKFDEHDTTKNAPFKNLDGSTTNVDMLHSMNAGYFSSNDYIGFTKAFADQNYSFFAMKSQKGLSPLEMMKKMKDDNEDISTIMTKYGIDGMANIGLPKFELDYDTVLNKTLADLGVTNAFSPSADFSVLANTNEPLYISKVIHKTHFELSETGVKAAAATSIAMTKGAMIKPKLDVEINMDEPFIYGIYDNKNGLPIFIGCINNFK</sequence>
<dbReference type="EMBL" id="FUXZ01000012">
    <property type="protein sequence ID" value="SKA69861.1"/>
    <property type="molecule type" value="Genomic_DNA"/>
</dbReference>
<dbReference type="STRING" id="39495.SAMN02745111_01935"/>